<comment type="caution">
    <text evidence="1">The sequence shown here is derived from an EMBL/GenBank/DDBJ whole genome shotgun (WGS) entry which is preliminary data.</text>
</comment>
<organism evidence="1 2">
    <name type="scientific">Candidatus Syntrophosphaera thermopropionivorans</name>
    <dbReference type="NCBI Taxonomy" id="2593015"/>
    <lineage>
        <taxon>Bacteria</taxon>
        <taxon>Pseudomonadati</taxon>
        <taxon>Candidatus Cloacimonadota</taxon>
        <taxon>Candidatus Cloacimonadia</taxon>
        <taxon>Candidatus Cloacimonadales</taxon>
        <taxon>Candidatus Cloacimonadaceae</taxon>
        <taxon>Candidatus Syntrophosphaera</taxon>
    </lineage>
</organism>
<keyword evidence="2" id="KW-1185">Reference proteome</keyword>
<dbReference type="EMBL" id="SMOG01000007">
    <property type="protein sequence ID" value="TDF73272.1"/>
    <property type="molecule type" value="Genomic_DNA"/>
</dbReference>
<evidence type="ECO:0000313" key="1">
    <source>
        <dbReference type="EMBL" id="TDF73272.1"/>
    </source>
</evidence>
<protein>
    <submittedName>
        <fullName evidence="1">Uncharacterized protein</fullName>
    </submittedName>
</protein>
<accession>A0AC61QJG8</accession>
<proteinExistence type="predicted"/>
<name>A0AC61QJG8_9BACT</name>
<reference evidence="1" key="1">
    <citation type="submission" date="2019-03" db="EMBL/GenBank/DDBJ databases">
        <title>Candidatus Syntrophosphaera thermopropionivorans: a novel player in syntrophic propionate oxidation during anaerobic digestion.</title>
        <authorList>
            <person name="Dyksma S."/>
        </authorList>
    </citation>
    <scope>NUCLEOTIDE SEQUENCE</scope>
    <source>
        <strain evidence="1">W5</strain>
    </source>
</reference>
<dbReference type="Proteomes" id="UP000294588">
    <property type="component" value="Unassembled WGS sequence"/>
</dbReference>
<sequence length="65" mass="7349">MKAIYTYDDEHLGKSYIVIPKIREISKVLGSVVITFDNGDKRTLAVDDPNAAIQQMLEAIENFYS</sequence>
<gene>
    <name evidence="1" type="ORF">E0946_03625</name>
</gene>
<evidence type="ECO:0000313" key="2">
    <source>
        <dbReference type="Proteomes" id="UP000294588"/>
    </source>
</evidence>